<evidence type="ECO:0000313" key="2">
    <source>
        <dbReference type="EMBL" id="WBP88083.1"/>
    </source>
</evidence>
<name>A0ABY7Q5X2_9ACTN</name>
<reference evidence="3" key="1">
    <citation type="submission" date="2022-12" db="EMBL/GenBank/DDBJ databases">
        <authorList>
            <person name="Mo P."/>
        </authorList>
    </citation>
    <scope>NUCLEOTIDE SEQUENCE [LARGE SCALE GENOMIC DNA]</scope>
    <source>
        <strain evidence="3">HUAS 3-15</strain>
    </source>
</reference>
<accession>A0ABY7Q5X2</accession>
<keyword evidence="1" id="KW-0812">Transmembrane</keyword>
<gene>
    <name evidence="2" type="ORF">O1G21_21115</name>
</gene>
<keyword evidence="1" id="KW-1133">Transmembrane helix</keyword>
<organism evidence="2 3">
    <name type="scientific">Kitasatospora cathayae</name>
    <dbReference type="NCBI Taxonomy" id="3004092"/>
    <lineage>
        <taxon>Bacteria</taxon>
        <taxon>Bacillati</taxon>
        <taxon>Actinomycetota</taxon>
        <taxon>Actinomycetes</taxon>
        <taxon>Kitasatosporales</taxon>
        <taxon>Streptomycetaceae</taxon>
        <taxon>Kitasatospora</taxon>
    </lineage>
</organism>
<feature type="transmembrane region" description="Helical" evidence="1">
    <location>
        <begin position="137"/>
        <end position="157"/>
    </location>
</feature>
<proteinExistence type="predicted"/>
<sequence length="159" mass="16495">METTTATVSGLVLALFGGVLLLWCAAEVRLRHRVRRLGVSAVATVVAESDGHGQLDSAPLLSFSVLPTVLPTIGDDKGSGAGRIAELVLTRPRGHTPLRRPERFTPGASVRICYDPDRPRRAVLAAGEVGRAAVVDLLWSALGAACLVAGAGLLAAVGR</sequence>
<evidence type="ECO:0008006" key="4">
    <source>
        <dbReference type="Google" id="ProtNLM"/>
    </source>
</evidence>
<dbReference type="RefSeq" id="WP_270146054.1">
    <property type="nucleotide sequence ID" value="NZ_CP115450.1"/>
</dbReference>
<evidence type="ECO:0000313" key="3">
    <source>
        <dbReference type="Proteomes" id="UP001212821"/>
    </source>
</evidence>
<keyword evidence="1" id="KW-0472">Membrane</keyword>
<evidence type="ECO:0000256" key="1">
    <source>
        <dbReference type="SAM" id="Phobius"/>
    </source>
</evidence>
<protein>
    <recommendedName>
        <fullName evidence="4">DUF3592 domain-containing protein</fullName>
    </recommendedName>
</protein>
<keyword evidence="3" id="KW-1185">Reference proteome</keyword>
<feature type="transmembrane region" description="Helical" evidence="1">
    <location>
        <begin position="6"/>
        <end position="26"/>
    </location>
</feature>
<dbReference type="EMBL" id="CP115450">
    <property type="protein sequence ID" value="WBP88083.1"/>
    <property type="molecule type" value="Genomic_DNA"/>
</dbReference>
<dbReference type="Proteomes" id="UP001212821">
    <property type="component" value="Chromosome"/>
</dbReference>